<proteinExistence type="predicted"/>
<feature type="domain" description="Chitin-binding type-2" evidence="3">
    <location>
        <begin position="240"/>
        <end position="306"/>
    </location>
</feature>
<feature type="signal peptide" evidence="2">
    <location>
        <begin position="1"/>
        <end position="21"/>
    </location>
</feature>
<dbReference type="PhylomeDB" id="B4PFI6"/>
<evidence type="ECO:0000313" key="5">
    <source>
        <dbReference type="Proteomes" id="UP000002282"/>
    </source>
</evidence>
<dbReference type="HOGENOM" id="CLU_089444_0_0_1"/>
<dbReference type="GO" id="GO:0008061">
    <property type="term" value="F:chitin binding"/>
    <property type="evidence" value="ECO:0007669"/>
    <property type="project" value="InterPro"/>
</dbReference>
<evidence type="ECO:0000259" key="3">
    <source>
        <dbReference type="PROSITE" id="PS50940"/>
    </source>
</evidence>
<feature type="chain" id="PRO_5002821589" description="Chitin-binding type-2 domain-containing protein" evidence="2">
    <location>
        <begin position="22"/>
        <end position="308"/>
    </location>
</feature>
<dbReference type="AlphaFoldDB" id="B4PFI6"/>
<evidence type="ECO:0000313" key="4">
    <source>
        <dbReference type="EMBL" id="EDW93112.1"/>
    </source>
</evidence>
<dbReference type="PROSITE" id="PS51257">
    <property type="entry name" value="PROKAR_LIPOPROTEIN"/>
    <property type="match status" value="1"/>
</dbReference>
<dbReference type="OrthoDB" id="7862784at2759"/>
<organism evidence="4 5">
    <name type="scientific">Drosophila yakuba</name>
    <name type="common">Fruit fly</name>
    <dbReference type="NCBI Taxonomy" id="7245"/>
    <lineage>
        <taxon>Eukaryota</taxon>
        <taxon>Metazoa</taxon>
        <taxon>Ecdysozoa</taxon>
        <taxon>Arthropoda</taxon>
        <taxon>Hexapoda</taxon>
        <taxon>Insecta</taxon>
        <taxon>Pterygota</taxon>
        <taxon>Neoptera</taxon>
        <taxon>Endopterygota</taxon>
        <taxon>Diptera</taxon>
        <taxon>Brachycera</taxon>
        <taxon>Muscomorpha</taxon>
        <taxon>Ephydroidea</taxon>
        <taxon>Drosophilidae</taxon>
        <taxon>Drosophila</taxon>
        <taxon>Sophophora</taxon>
    </lineage>
</organism>
<reference evidence="4 5" key="2">
    <citation type="journal article" date="2007" name="PLoS Biol.">
        <title>Principles of genome evolution in the Drosophila melanogaster species group.</title>
        <authorList>
            <person name="Ranz J.M."/>
            <person name="Maurin D."/>
            <person name="Chan Y.S."/>
            <person name="von Grotthuss M."/>
            <person name="Hillier L.W."/>
            <person name="Roote J."/>
            <person name="Ashburner M."/>
            <person name="Bergman C.M."/>
        </authorList>
    </citation>
    <scope>NUCLEOTIDE SEQUENCE [LARGE SCALE GENOMIC DNA]</scope>
    <source>
        <strain evidence="5">Tai18E2 / Tucson 14021-0261.01</strain>
    </source>
</reference>
<evidence type="ECO:0000256" key="1">
    <source>
        <dbReference type="SAM" id="MobiDB-lite"/>
    </source>
</evidence>
<dbReference type="GO" id="GO:0005576">
    <property type="term" value="C:extracellular region"/>
    <property type="evidence" value="ECO:0007669"/>
    <property type="project" value="InterPro"/>
</dbReference>
<gene>
    <name evidence="4" type="primary">Dyak\GE20779</name>
    <name evidence="4" type="synonym">dyak_GLEANR_4599</name>
    <name evidence="4" type="synonym">GE20779</name>
    <name evidence="4" type="ORF">Dyak_GE20779</name>
</gene>
<name>B4PFI6_DROYA</name>
<protein>
    <recommendedName>
        <fullName evidence="3">Chitin-binding type-2 domain-containing protein</fullName>
    </recommendedName>
</protein>
<evidence type="ECO:0000256" key="2">
    <source>
        <dbReference type="SAM" id="SignalP"/>
    </source>
</evidence>
<reference evidence="4 5" key="1">
    <citation type="journal article" date="2007" name="Nature">
        <title>Evolution of genes and genomes on the Drosophila phylogeny.</title>
        <authorList>
            <consortium name="Drosophila 12 Genomes Consortium"/>
            <person name="Clark A.G."/>
            <person name="Eisen M.B."/>
            <person name="Smith D.R."/>
            <person name="Bergman C.M."/>
            <person name="Oliver B."/>
            <person name="Markow T.A."/>
            <person name="Kaufman T.C."/>
            <person name="Kellis M."/>
            <person name="Gelbart W."/>
            <person name="Iyer V.N."/>
            <person name="Pollard D.A."/>
            <person name="Sackton T.B."/>
            <person name="Larracuente A.M."/>
            <person name="Singh N.D."/>
            <person name="Abad J.P."/>
            <person name="Abt D.N."/>
            <person name="Adryan B."/>
            <person name="Aguade M."/>
            <person name="Akashi H."/>
            <person name="Anderson W.W."/>
            <person name="Aquadro C.F."/>
            <person name="Ardell D.H."/>
            <person name="Arguello R."/>
            <person name="Artieri C.G."/>
            <person name="Barbash D.A."/>
            <person name="Barker D."/>
            <person name="Barsanti P."/>
            <person name="Batterham P."/>
            <person name="Batzoglou S."/>
            <person name="Begun D."/>
            <person name="Bhutkar A."/>
            <person name="Blanco E."/>
            <person name="Bosak S.A."/>
            <person name="Bradley R.K."/>
            <person name="Brand A.D."/>
            <person name="Brent M.R."/>
            <person name="Brooks A.N."/>
            <person name="Brown R.H."/>
            <person name="Butlin R.K."/>
            <person name="Caggese C."/>
            <person name="Calvi B.R."/>
            <person name="Bernardo de Carvalho A."/>
            <person name="Caspi A."/>
            <person name="Castrezana S."/>
            <person name="Celniker S.E."/>
            <person name="Chang J.L."/>
            <person name="Chapple C."/>
            <person name="Chatterji S."/>
            <person name="Chinwalla A."/>
            <person name="Civetta A."/>
            <person name="Clifton S.W."/>
            <person name="Comeron J.M."/>
            <person name="Costello J.C."/>
            <person name="Coyne J.A."/>
            <person name="Daub J."/>
            <person name="David R.G."/>
            <person name="Delcher A.L."/>
            <person name="Delehaunty K."/>
            <person name="Do C.B."/>
            <person name="Ebling H."/>
            <person name="Edwards K."/>
            <person name="Eickbush T."/>
            <person name="Evans J.D."/>
            <person name="Filipski A."/>
            <person name="Findeiss S."/>
            <person name="Freyhult E."/>
            <person name="Fulton L."/>
            <person name="Fulton R."/>
            <person name="Garcia A.C."/>
            <person name="Gardiner A."/>
            <person name="Garfield D.A."/>
            <person name="Garvin B.E."/>
            <person name="Gibson G."/>
            <person name="Gilbert D."/>
            <person name="Gnerre S."/>
            <person name="Godfrey J."/>
            <person name="Good R."/>
            <person name="Gotea V."/>
            <person name="Gravely B."/>
            <person name="Greenberg A.J."/>
            <person name="Griffiths-Jones S."/>
            <person name="Gross S."/>
            <person name="Guigo R."/>
            <person name="Gustafson E.A."/>
            <person name="Haerty W."/>
            <person name="Hahn M.W."/>
            <person name="Halligan D.L."/>
            <person name="Halpern A.L."/>
            <person name="Halter G.M."/>
            <person name="Han M.V."/>
            <person name="Heger A."/>
            <person name="Hillier L."/>
            <person name="Hinrichs A.S."/>
            <person name="Holmes I."/>
            <person name="Hoskins R.A."/>
            <person name="Hubisz M.J."/>
            <person name="Hultmark D."/>
            <person name="Huntley M.A."/>
            <person name="Jaffe D.B."/>
            <person name="Jagadeeshan S."/>
            <person name="Jeck W.R."/>
            <person name="Johnson J."/>
            <person name="Jones C.D."/>
            <person name="Jordan W.C."/>
            <person name="Karpen G.H."/>
            <person name="Kataoka E."/>
            <person name="Keightley P.D."/>
            <person name="Kheradpour P."/>
            <person name="Kirkness E.F."/>
            <person name="Koerich L.B."/>
            <person name="Kristiansen K."/>
            <person name="Kudrna D."/>
            <person name="Kulathinal R.J."/>
            <person name="Kumar S."/>
            <person name="Kwok R."/>
            <person name="Lander E."/>
            <person name="Langley C.H."/>
            <person name="Lapoint R."/>
            <person name="Lazzaro B.P."/>
            <person name="Lee S.J."/>
            <person name="Levesque L."/>
            <person name="Li R."/>
            <person name="Lin C.F."/>
            <person name="Lin M.F."/>
            <person name="Lindblad-Toh K."/>
            <person name="Llopart A."/>
            <person name="Long M."/>
            <person name="Low L."/>
            <person name="Lozovsky E."/>
            <person name="Lu J."/>
            <person name="Luo M."/>
            <person name="Machado C.A."/>
            <person name="Makalowski W."/>
            <person name="Marzo M."/>
            <person name="Matsuda M."/>
            <person name="Matzkin L."/>
            <person name="McAllister B."/>
            <person name="McBride C.S."/>
            <person name="McKernan B."/>
            <person name="McKernan K."/>
            <person name="Mendez-Lago M."/>
            <person name="Minx P."/>
            <person name="Mollenhauer M.U."/>
            <person name="Montooth K."/>
            <person name="Mount S.M."/>
            <person name="Mu X."/>
            <person name="Myers E."/>
            <person name="Negre B."/>
            <person name="Newfeld S."/>
            <person name="Nielsen R."/>
            <person name="Noor M.A."/>
            <person name="O'Grady P."/>
            <person name="Pachter L."/>
            <person name="Papaceit M."/>
            <person name="Parisi M.J."/>
            <person name="Parisi M."/>
            <person name="Parts L."/>
            <person name="Pedersen J.S."/>
            <person name="Pesole G."/>
            <person name="Phillippy A.M."/>
            <person name="Ponting C.P."/>
            <person name="Pop M."/>
            <person name="Porcelli D."/>
            <person name="Powell J.R."/>
            <person name="Prohaska S."/>
            <person name="Pruitt K."/>
            <person name="Puig M."/>
            <person name="Quesneville H."/>
            <person name="Ram K.R."/>
            <person name="Rand D."/>
            <person name="Rasmussen M.D."/>
            <person name="Reed L.K."/>
            <person name="Reenan R."/>
            <person name="Reily A."/>
            <person name="Remington K.A."/>
            <person name="Rieger T.T."/>
            <person name="Ritchie M.G."/>
            <person name="Robin C."/>
            <person name="Rogers Y.H."/>
            <person name="Rohde C."/>
            <person name="Rozas J."/>
            <person name="Rubenfield M.J."/>
            <person name="Ruiz A."/>
            <person name="Russo S."/>
            <person name="Salzberg S.L."/>
            <person name="Sanchez-Gracia A."/>
            <person name="Saranga D.J."/>
            <person name="Sato H."/>
            <person name="Schaeffer S.W."/>
            <person name="Schatz M.C."/>
            <person name="Schlenke T."/>
            <person name="Schwartz R."/>
            <person name="Segarra C."/>
            <person name="Singh R.S."/>
            <person name="Sirot L."/>
            <person name="Sirota M."/>
            <person name="Sisneros N.B."/>
            <person name="Smith C.D."/>
            <person name="Smith T.F."/>
            <person name="Spieth J."/>
            <person name="Stage D.E."/>
            <person name="Stark A."/>
            <person name="Stephan W."/>
            <person name="Strausberg R.L."/>
            <person name="Strempel S."/>
            <person name="Sturgill D."/>
            <person name="Sutton G."/>
            <person name="Sutton G.G."/>
            <person name="Tao W."/>
            <person name="Teichmann S."/>
            <person name="Tobari Y.N."/>
            <person name="Tomimura Y."/>
            <person name="Tsolas J.M."/>
            <person name="Valente V.L."/>
            <person name="Venter E."/>
            <person name="Venter J.C."/>
            <person name="Vicario S."/>
            <person name="Vieira F.G."/>
            <person name="Vilella A.J."/>
            <person name="Villasante A."/>
            <person name="Walenz B."/>
            <person name="Wang J."/>
            <person name="Wasserman M."/>
            <person name="Watts T."/>
            <person name="Wilson D."/>
            <person name="Wilson R.K."/>
            <person name="Wing R.A."/>
            <person name="Wolfner M.F."/>
            <person name="Wong A."/>
            <person name="Wong G.K."/>
            <person name="Wu C.I."/>
            <person name="Wu G."/>
            <person name="Yamamoto D."/>
            <person name="Yang H.P."/>
            <person name="Yang S.P."/>
            <person name="Yorke J.A."/>
            <person name="Yoshida K."/>
            <person name="Zdobnov E."/>
            <person name="Zhang P."/>
            <person name="Zhang Y."/>
            <person name="Zimin A.V."/>
            <person name="Baldwin J."/>
            <person name="Abdouelleil A."/>
            <person name="Abdulkadir J."/>
            <person name="Abebe A."/>
            <person name="Abera B."/>
            <person name="Abreu J."/>
            <person name="Acer S.C."/>
            <person name="Aftuck L."/>
            <person name="Alexander A."/>
            <person name="An P."/>
            <person name="Anderson E."/>
            <person name="Anderson S."/>
            <person name="Arachi H."/>
            <person name="Azer M."/>
            <person name="Bachantsang P."/>
            <person name="Barry A."/>
            <person name="Bayul T."/>
            <person name="Berlin A."/>
            <person name="Bessette D."/>
            <person name="Bloom T."/>
            <person name="Blye J."/>
            <person name="Boguslavskiy L."/>
            <person name="Bonnet C."/>
            <person name="Boukhgalter B."/>
            <person name="Bourzgui I."/>
            <person name="Brown A."/>
            <person name="Cahill P."/>
            <person name="Channer S."/>
            <person name="Cheshatsang Y."/>
            <person name="Chuda L."/>
            <person name="Citroen M."/>
            <person name="Collymore A."/>
            <person name="Cooke P."/>
            <person name="Costello M."/>
            <person name="D'Aco K."/>
            <person name="Daza R."/>
            <person name="De Haan G."/>
            <person name="DeGray S."/>
            <person name="DeMaso C."/>
            <person name="Dhargay N."/>
            <person name="Dooley K."/>
            <person name="Dooley E."/>
            <person name="Doricent M."/>
            <person name="Dorje P."/>
            <person name="Dorjee K."/>
            <person name="Dupes A."/>
            <person name="Elong R."/>
            <person name="Falk J."/>
            <person name="Farina A."/>
            <person name="Faro S."/>
            <person name="Ferguson D."/>
            <person name="Fisher S."/>
            <person name="Foley C.D."/>
            <person name="Franke A."/>
            <person name="Friedrich D."/>
            <person name="Gadbois L."/>
            <person name="Gearin G."/>
            <person name="Gearin C.R."/>
            <person name="Giannoukos G."/>
            <person name="Goode T."/>
            <person name="Graham J."/>
            <person name="Grandbois E."/>
            <person name="Grewal S."/>
            <person name="Gyaltsen K."/>
            <person name="Hafez N."/>
            <person name="Hagos B."/>
            <person name="Hall J."/>
            <person name="Henson C."/>
            <person name="Hollinger A."/>
            <person name="Honan T."/>
            <person name="Huard M.D."/>
            <person name="Hughes L."/>
            <person name="Hurhula B."/>
            <person name="Husby M.E."/>
            <person name="Kamat A."/>
            <person name="Kanga B."/>
            <person name="Kashin S."/>
            <person name="Khazanovich D."/>
            <person name="Kisner P."/>
            <person name="Lance K."/>
            <person name="Lara M."/>
            <person name="Lee W."/>
            <person name="Lennon N."/>
            <person name="Letendre F."/>
            <person name="LeVine R."/>
            <person name="Lipovsky A."/>
            <person name="Liu X."/>
            <person name="Liu J."/>
            <person name="Liu S."/>
            <person name="Lokyitsang T."/>
            <person name="Lokyitsang Y."/>
            <person name="Lubonja R."/>
            <person name="Lui A."/>
            <person name="MacDonald P."/>
            <person name="Magnisalis V."/>
            <person name="Maru K."/>
            <person name="Matthews C."/>
            <person name="McCusker W."/>
            <person name="McDonough S."/>
            <person name="Mehta T."/>
            <person name="Meldrim J."/>
            <person name="Meneus L."/>
            <person name="Mihai O."/>
            <person name="Mihalev A."/>
            <person name="Mihova T."/>
            <person name="Mittelman R."/>
            <person name="Mlenga V."/>
            <person name="Montmayeur A."/>
            <person name="Mulrain L."/>
            <person name="Navidi A."/>
            <person name="Naylor J."/>
            <person name="Negash T."/>
            <person name="Nguyen T."/>
            <person name="Nguyen N."/>
            <person name="Nicol R."/>
            <person name="Norbu C."/>
            <person name="Norbu N."/>
            <person name="Novod N."/>
            <person name="O'Neill B."/>
            <person name="Osman S."/>
            <person name="Markiewicz E."/>
            <person name="Oyono O.L."/>
            <person name="Patti C."/>
            <person name="Phunkhang P."/>
            <person name="Pierre F."/>
            <person name="Priest M."/>
            <person name="Raghuraman S."/>
            <person name="Rege F."/>
            <person name="Reyes R."/>
            <person name="Rise C."/>
            <person name="Rogov P."/>
            <person name="Ross K."/>
            <person name="Ryan E."/>
            <person name="Settipalli S."/>
            <person name="Shea T."/>
            <person name="Sherpa N."/>
            <person name="Shi L."/>
            <person name="Shih D."/>
            <person name="Sparrow T."/>
            <person name="Spaulding J."/>
            <person name="Stalker J."/>
            <person name="Stange-Thomann N."/>
            <person name="Stavropoulos S."/>
            <person name="Stone C."/>
            <person name="Strader C."/>
            <person name="Tesfaye S."/>
            <person name="Thomson T."/>
            <person name="Thoulutsang Y."/>
            <person name="Thoulutsang D."/>
            <person name="Topham K."/>
            <person name="Topping I."/>
            <person name="Tsamla T."/>
            <person name="Vassiliev H."/>
            <person name="Vo A."/>
            <person name="Wangchuk T."/>
            <person name="Wangdi T."/>
            <person name="Weiand M."/>
            <person name="Wilkinson J."/>
            <person name="Wilson A."/>
            <person name="Yadav S."/>
            <person name="Young G."/>
            <person name="Yu Q."/>
            <person name="Zembek L."/>
            <person name="Zhong D."/>
            <person name="Zimmer A."/>
            <person name="Zwirko Z."/>
            <person name="Jaffe D.B."/>
            <person name="Alvarez P."/>
            <person name="Brockman W."/>
            <person name="Butler J."/>
            <person name="Chin C."/>
            <person name="Gnerre S."/>
            <person name="Grabherr M."/>
            <person name="Kleber M."/>
            <person name="Mauceli E."/>
            <person name="MacCallum I."/>
        </authorList>
    </citation>
    <scope>NUCLEOTIDE SEQUENCE [LARGE SCALE GENOMIC DNA]</scope>
    <source>
        <strain evidence="5">Tai18E2 / Tucson 14021-0261.01</strain>
    </source>
</reference>
<sequence>MKVFILTVLLGALVAPTIVSAACGTCEDAHACIGESEFQLCYDGVRDQTINYTCPESRPICTPYGIICLANATDVERGCGDVSNCGVCSGDTTFACTSRTTFAICNSGGVSANNFDCADDYVCSVKNAANGSPCISRCDSTDSDICDRILDTDVESTTTSVTPTVTSTESSTVTTDSSTGSTGDSTVTATTDSSTGSTGDTSTGSSSVTSSDTSTESTVTATDPGSTTPGTATTPAFNEATYCQGINSTGRYPIPSDTVCTSYIYCVLRSGNWTGLLYNCNAQRPYFDADTFNCGTVRPSYAGCTNLA</sequence>
<feature type="region of interest" description="Disordered" evidence="1">
    <location>
        <begin position="157"/>
        <end position="234"/>
    </location>
</feature>
<dbReference type="EMBL" id="CM000159">
    <property type="protein sequence ID" value="EDW93112.1"/>
    <property type="molecule type" value="Genomic_DNA"/>
</dbReference>
<dbReference type="PROSITE" id="PS50940">
    <property type="entry name" value="CHIT_BIND_II"/>
    <property type="match status" value="1"/>
</dbReference>
<dbReference type="Proteomes" id="UP000002282">
    <property type="component" value="Chromosome 3L"/>
</dbReference>
<dbReference type="InterPro" id="IPR002557">
    <property type="entry name" value="Chitin-bd_dom"/>
</dbReference>
<dbReference type="OMA" id="SIRNCNA"/>
<keyword evidence="2" id="KW-0732">Signal</keyword>
<accession>B4PFI6</accession>
<dbReference type="KEGG" id="dya:Dyak_GE20779"/>
<keyword evidence="5" id="KW-1185">Reference proteome</keyword>